<name>A0A6P1ZPV6_9BACT</name>
<dbReference type="AlphaFoldDB" id="A0A6P1ZPV6"/>
<evidence type="ECO:0000313" key="1">
    <source>
        <dbReference type="EMBL" id="TVM36578.1"/>
    </source>
</evidence>
<reference evidence="1 2" key="1">
    <citation type="submission" date="2018-06" db="EMBL/GenBank/DDBJ databases">
        <title>Complete genome of Desulfovibrio marinus P48SEP.</title>
        <authorList>
            <person name="Crispim J.S."/>
            <person name="Vidigal P.M.P."/>
            <person name="Silva L.C.F."/>
            <person name="Araujo L.C."/>
            <person name="Laguardia C.N."/>
            <person name="Dias R.S."/>
            <person name="Sousa M.P."/>
            <person name="Paula S.O."/>
            <person name="Silva C."/>
        </authorList>
    </citation>
    <scope>NUCLEOTIDE SEQUENCE [LARGE SCALE GENOMIC DNA]</scope>
    <source>
        <strain evidence="1 2">P48SEP</strain>
    </source>
</reference>
<dbReference type="Proteomes" id="UP000434052">
    <property type="component" value="Unassembled WGS sequence"/>
</dbReference>
<evidence type="ECO:0000313" key="2">
    <source>
        <dbReference type="Proteomes" id="UP000434052"/>
    </source>
</evidence>
<sequence length="89" mass="10444">MKAQKFLCIVRVRRGCPSWGGVRYGNTTRFMDILAGLLISSVTFFLKSLQLREMDIFKQQKIVFNPVKSFFLFFLPHFRESNFNNFIVG</sequence>
<proteinExistence type="predicted"/>
<comment type="caution">
    <text evidence="1">The sequence shown here is derived from an EMBL/GenBank/DDBJ whole genome shotgun (WGS) entry which is preliminary data.</text>
</comment>
<protein>
    <submittedName>
        <fullName evidence="1">Uncharacterized protein</fullName>
    </submittedName>
</protein>
<accession>A0A6P1ZPV6</accession>
<dbReference type="EMBL" id="QMIF01000001">
    <property type="protein sequence ID" value="TVM36578.1"/>
    <property type="molecule type" value="Genomic_DNA"/>
</dbReference>
<organism evidence="1 2">
    <name type="scientific">Oceanidesulfovibrio marinus</name>
    <dbReference type="NCBI Taxonomy" id="370038"/>
    <lineage>
        <taxon>Bacteria</taxon>
        <taxon>Pseudomonadati</taxon>
        <taxon>Thermodesulfobacteriota</taxon>
        <taxon>Desulfovibrionia</taxon>
        <taxon>Desulfovibrionales</taxon>
        <taxon>Desulfovibrionaceae</taxon>
        <taxon>Oceanidesulfovibrio</taxon>
    </lineage>
</organism>
<gene>
    <name evidence="1" type="ORF">DQK91_01235</name>
</gene>